<feature type="domain" description="RNA polymerase sigma-70 region 4" evidence="2">
    <location>
        <begin position="83"/>
        <end position="122"/>
    </location>
</feature>
<evidence type="ECO:0000259" key="2">
    <source>
        <dbReference type="Pfam" id="PF04545"/>
    </source>
</evidence>
<dbReference type="STRING" id="872970.SAMN04488134_102139"/>
<dbReference type="OrthoDB" id="2454082at2"/>
<gene>
    <name evidence="3" type="ORF">SAMN04488134_102139</name>
</gene>
<name>A0A1H8K347_9BACI</name>
<dbReference type="RefSeq" id="WP_091495295.1">
    <property type="nucleotide sequence ID" value="NZ_FODJ01000002.1"/>
</dbReference>
<dbReference type="Proteomes" id="UP000199300">
    <property type="component" value="Unassembled WGS sequence"/>
</dbReference>
<keyword evidence="4" id="KW-1185">Reference proteome</keyword>
<evidence type="ECO:0000313" key="3">
    <source>
        <dbReference type="EMBL" id="SEN86808.1"/>
    </source>
</evidence>
<accession>A0A1H8K347</accession>
<dbReference type="Pfam" id="PF04545">
    <property type="entry name" value="Sigma70_r4"/>
    <property type="match status" value="1"/>
</dbReference>
<dbReference type="AlphaFoldDB" id="A0A1H8K347"/>
<dbReference type="EMBL" id="FODJ01000002">
    <property type="protein sequence ID" value="SEN86808.1"/>
    <property type="molecule type" value="Genomic_DNA"/>
</dbReference>
<sequence length="132" mass="15686">MYEWLKDFQNISQEVDYLEFSIERYKTELKRWVEGDLQDVHLNEKSKASNLEEIIQKSKEALRIKQDQKQQLIKLISKFKGLENQILRMKYVEGKTLEDIAEELCYSSSHISKKHAEIMRIIRFADNTAAMS</sequence>
<dbReference type="InterPro" id="IPR007630">
    <property type="entry name" value="RNA_pol_sigma70_r4"/>
</dbReference>
<keyword evidence="1" id="KW-0175">Coiled coil</keyword>
<dbReference type="InterPro" id="IPR013324">
    <property type="entry name" value="RNA_pol_sigma_r3/r4-like"/>
</dbReference>
<dbReference type="GO" id="GO:0006352">
    <property type="term" value="P:DNA-templated transcription initiation"/>
    <property type="evidence" value="ECO:0007669"/>
    <property type="project" value="InterPro"/>
</dbReference>
<reference evidence="3 4" key="1">
    <citation type="submission" date="2016-10" db="EMBL/GenBank/DDBJ databases">
        <authorList>
            <person name="de Groot N.N."/>
        </authorList>
    </citation>
    <scope>NUCLEOTIDE SEQUENCE [LARGE SCALE GENOMIC DNA]</scope>
    <source>
        <strain evidence="3 4">CGMCC 1.10434</strain>
    </source>
</reference>
<evidence type="ECO:0000313" key="4">
    <source>
        <dbReference type="Proteomes" id="UP000199300"/>
    </source>
</evidence>
<dbReference type="SUPFAM" id="SSF88659">
    <property type="entry name" value="Sigma3 and sigma4 domains of RNA polymerase sigma factors"/>
    <property type="match status" value="1"/>
</dbReference>
<evidence type="ECO:0000256" key="1">
    <source>
        <dbReference type="SAM" id="Coils"/>
    </source>
</evidence>
<organism evidence="3 4">
    <name type="scientific">Amphibacillus marinus</name>
    <dbReference type="NCBI Taxonomy" id="872970"/>
    <lineage>
        <taxon>Bacteria</taxon>
        <taxon>Bacillati</taxon>
        <taxon>Bacillota</taxon>
        <taxon>Bacilli</taxon>
        <taxon>Bacillales</taxon>
        <taxon>Bacillaceae</taxon>
        <taxon>Amphibacillus</taxon>
    </lineage>
</organism>
<dbReference type="Gene3D" id="1.20.140.160">
    <property type="match status" value="1"/>
</dbReference>
<dbReference type="GO" id="GO:0003700">
    <property type="term" value="F:DNA-binding transcription factor activity"/>
    <property type="evidence" value="ECO:0007669"/>
    <property type="project" value="InterPro"/>
</dbReference>
<feature type="coiled-coil region" evidence="1">
    <location>
        <begin position="48"/>
        <end position="85"/>
    </location>
</feature>
<proteinExistence type="predicted"/>
<protein>
    <submittedName>
        <fullName evidence="3">RNA polymerase sigma factor, sigma-70 family</fullName>
    </submittedName>
</protein>